<evidence type="ECO:0000313" key="6">
    <source>
        <dbReference type="EMBL" id="CAB5157880.1"/>
    </source>
</evidence>
<organism evidence="3">
    <name type="scientific">freshwater metagenome</name>
    <dbReference type="NCBI Taxonomy" id="449393"/>
    <lineage>
        <taxon>unclassified sequences</taxon>
        <taxon>metagenomes</taxon>
        <taxon>ecological metagenomes</taxon>
    </lineage>
</organism>
<evidence type="ECO:0000313" key="2">
    <source>
        <dbReference type="EMBL" id="CAB4711220.1"/>
    </source>
</evidence>
<feature type="transmembrane region" description="Helical" evidence="1">
    <location>
        <begin position="167"/>
        <end position="187"/>
    </location>
</feature>
<feature type="transmembrane region" description="Helical" evidence="1">
    <location>
        <begin position="328"/>
        <end position="351"/>
    </location>
</feature>
<sequence>MNRYRELFALPNVWVLVLAAFPARVAYGMVGLSLFFKAQQETGSIALAGLVIGVNSLAGSFTAGIRGSLIDKYGQKWPLRILVPGYAAMMILVNISHSATFILIMATVMGLSAPPINLSVRPLWKTIVSGDFLRTAYAVDTSVMNTAGVIGPVIATSLSLSSHPASALITAALFMSVGGGALAIAKVSKDWKPEKKESGAQSLWRNPALRLMMLEGSFIGFGWGLFDVAVPSFATIEKLPHRTAWVFAAMGISSIIGGLVAGLISKRTSSLSAMRTTYFIWFLVAIPMAFTYPGWSMAIAGALLGFVGGAIQVFYWEVMEAVRPKGSAVSYMAWLWTVEGSVMSLGAAVGGVLSERISPQFCLALTAVSIGLGNIVLRVGRERLKAANRIPTDEEDVKAMESNSPTTT</sequence>
<feature type="transmembrane region" description="Helical" evidence="1">
    <location>
        <begin position="12"/>
        <end position="36"/>
    </location>
</feature>
<evidence type="ECO:0000256" key="1">
    <source>
        <dbReference type="SAM" id="Phobius"/>
    </source>
</evidence>
<dbReference type="EMBL" id="CAFBOD010000008">
    <property type="protein sequence ID" value="CAB4976261.1"/>
    <property type="molecule type" value="Genomic_DNA"/>
</dbReference>
<accession>A0A6J6YZR3</accession>
<evidence type="ECO:0000313" key="3">
    <source>
        <dbReference type="EMBL" id="CAB4812726.1"/>
    </source>
</evidence>
<dbReference type="EMBL" id="CAEZYE010000034">
    <property type="protein sequence ID" value="CAB4711220.1"/>
    <property type="molecule type" value="Genomic_DNA"/>
</dbReference>
<proteinExistence type="predicted"/>
<protein>
    <submittedName>
        <fullName evidence="3">Unannotated protein</fullName>
    </submittedName>
</protein>
<dbReference type="Pfam" id="PF07690">
    <property type="entry name" value="MFS_1"/>
    <property type="match status" value="1"/>
</dbReference>
<dbReference type="PANTHER" id="PTHR23542">
    <property type="match status" value="1"/>
</dbReference>
<keyword evidence="1" id="KW-0812">Transmembrane</keyword>
<gene>
    <name evidence="2" type="ORF">UFOPK2655_00759</name>
    <name evidence="3" type="ORF">UFOPK3077_01335</name>
    <name evidence="4" type="ORF">UFOPK3667_00799</name>
    <name evidence="5" type="ORF">UFOPK3903_00857</name>
    <name evidence="6" type="ORF">UFOPK4444_01094</name>
</gene>
<dbReference type="EMBL" id="CAFAAS010000020">
    <property type="protein sequence ID" value="CAB4812726.1"/>
    <property type="molecule type" value="Genomic_DNA"/>
</dbReference>
<dbReference type="PANTHER" id="PTHR23542:SF1">
    <property type="entry name" value="MAJOR FACILITATOR SUPERFAMILY (MFS) PROFILE DOMAIN-CONTAINING PROTEIN"/>
    <property type="match status" value="1"/>
</dbReference>
<dbReference type="EMBL" id="CAFBMU010000007">
    <property type="protein sequence ID" value="CAB4922748.1"/>
    <property type="molecule type" value="Genomic_DNA"/>
</dbReference>
<dbReference type="AlphaFoldDB" id="A0A6J6YZR3"/>
<feature type="transmembrane region" description="Helical" evidence="1">
    <location>
        <begin position="101"/>
        <end position="120"/>
    </location>
</feature>
<dbReference type="InterPro" id="IPR036259">
    <property type="entry name" value="MFS_trans_sf"/>
</dbReference>
<keyword evidence="1" id="KW-0472">Membrane</keyword>
<dbReference type="InterPro" id="IPR011701">
    <property type="entry name" value="MFS"/>
</dbReference>
<dbReference type="Gene3D" id="1.20.1250.20">
    <property type="entry name" value="MFS general substrate transporter like domains"/>
    <property type="match status" value="1"/>
</dbReference>
<name>A0A6J6YZR3_9ZZZZ</name>
<dbReference type="GO" id="GO:0022857">
    <property type="term" value="F:transmembrane transporter activity"/>
    <property type="evidence" value="ECO:0007669"/>
    <property type="project" value="InterPro"/>
</dbReference>
<reference evidence="3" key="1">
    <citation type="submission" date="2020-05" db="EMBL/GenBank/DDBJ databases">
        <authorList>
            <person name="Chiriac C."/>
            <person name="Salcher M."/>
            <person name="Ghai R."/>
            <person name="Kavagutti S V."/>
        </authorList>
    </citation>
    <scope>NUCLEOTIDE SEQUENCE</scope>
</reference>
<evidence type="ECO:0000313" key="4">
    <source>
        <dbReference type="EMBL" id="CAB4922748.1"/>
    </source>
</evidence>
<feature type="transmembrane region" description="Helical" evidence="1">
    <location>
        <begin position="298"/>
        <end position="316"/>
    </location>
</feature>
<dbReference type="EMBL" id="CAFBRZ010000069">
    <property type="protein sequence ID" value="CAB5157880.1"/>
    <property type="molecule type" value="Genomic_DNA"/>
</dbReference>
<evidence type="ECO:0000313" key="5">
    <source>
        <dbReference type="EMBL" id="CAB4976261.1"/>
    </source>
</evidence>
<feature type="transmembrane region" description="Helical" evidence="1">
    <location>
        <begin position="357"/>
        <end position="377"/>
    </location>
</feature>
<feature type="transmembrane region" description="Helical" evidence="1">
    <location>
        <begin position="276"/>
        <end position="292"/>
    </location>
</feature>
<dbReference type="SUPFAM" id="SSF103473">
    <property type="entry name" value="MFS general substrate transporter"/>
    <property type="match status" value="1"/>
</dbReference>
<keyword evidence="1" id="KW-1133">Transmembrane helix</keyword>
<feature type="transmembrane region" description="Helical" evidence="1">
    <location>
        <begin position="208"/>
        <end position="226"/>
    </location>
</feature>
<feature type="transmembrane region" description="Helical" evidence="1">
    <location>
        <begin position="42"/>
        <end position="65"/>
    </location>
</feature>
<feature type="transmembrane region" description="Helical" evidence="1">
    <location>
        <begin position="246"/>
        <end position="264"/>
    </location>
</feature>